<dbReference type="Pfam" id="PF01975">
    <property type="entry name" value="SurE"/>
    <property type="match status" value="1"/>
</dbReference>
<keyword evidence="3 5" id="KW-0479">Metal-binding</keyword>
<dbReference type="AlphaFoldDB" id="A0A953HYP1"/>
<dbReference type="PANTHER" id="PTHR30457:SF0">
    <property type="entry name" value="PHOSPHATASE, PUTATIVE (AFU_ORTHOLOGUE AFUA_4G01070)-RELATED"/>
    <property type="match status" value="1"/>
</dbReference>
<comment type="cofactor">
    <cofactor evidence="5">
        <name>a divalent metal cation</name>
        <dbReference type="ChEBI" id="CHEBI:60240"/>
    </cofactor>
    <text evidence="5">Binds 1 divalent metal cation per subunit.</text>
</comment>
<dbReference type="GO" id="GO:0005737">
    <property type="term" value="C:cytoplasm"/>
    <property type="evidence" value="ECO:0007669"/>
    <property type="project" value="UniProtKB-SubCell"/>
</dbReference>
<feature type="binding site" evidence="5">
    <location>
        <position position="101"/>
    </location>
    <ligand>
        <name>a divalent metal cation</name>
        <dbReference type="ChEBI" id="CHEBI:60240"/>
    </ligand>
</feature>
<dbReference type="InterPro" id="IPR030048">
    <property type="entry name" value="SurE"/>
</dbReference>
<comment type="catalytic activity">
    <reaction evidence="1 5">
        <text>a ribonucleoside 5'-phosphate + H2O = a ribonucleoside + phosphate</text>
        <dbReference type="Rhea" id="RHEA:12484"/>
        <dbReference type="ChEBI" id="CHEBI:15377"/>
        <dbReference type="ChEBI" id="CHEBI:18254"/>
        <dbReference type="ChEBI" id="CHEBI:43474"/>
        <dbReference type="ChEBI" id="CHEBI:58043"/>
        <dbReference type="EC" id="3.1.3.5"/>
    </reaction>
</comment>
<dbReference type="GO" id="GO:0046872">
    <property type="term" value="F:metal ion binding"/>
    <property type="evidence" value="ECO:0007669"/>
    <property type="project" value="UniProtKB-UniRule"/>
</dbReference>
<dbReference type="GO" id="GO:0008253">
    <property type="term" value="F:5'-nucleotidase activity"/>
    <property type="evidence" value="ECO:0007669"/>
    <property type="project" value="UniProtKB-UniRule"/>
</dbReference>
<keyword evidence="5" id="KW-0547">Nucleotide-binding</keyword>
<comment type="similarity">
    <text evidence="2 5">Belongs to the SurE nucleotidase family.</text>
</comment>
<gene>
    <name evidence="5 7" type="primary">surE</name>
    <name evidence="7" type="ORF">KUV50_18815</name>
</gene>
<evidence type="ECO:0000256" key="4">
    <source>
        <dbReference type="ARBA" id="ARBA00022801"/>
    </source>
</evidence>
<evidence type="ECO:0000256" key="1">
    <source>
        <dbReference type="ARBA" id="ARBA00000815"/>
    </source>
</evidence>
<dbReference type="EMBL" id="JAHVHU010000026">
    <property type="protein sequence ID" value="MBY5960213.1"/>
    <property type="molecule type" value="Genomic_DNA"/>
</dbReference>
<dbReference type="HAMAP" id="MF_00060">
    <property type="entry name" value="SurE"/>
    <property type="match status" value="1"/>
</dbReference>
<evidence type="ECO:0000259" key="6">
    <source>
        <dbReference type="Pfam" id="PF01975"/>
    </source>
</evidence>
<keyword evidence="4 5" id="KW-0378">Hydrolase</keyword>
<feature type="binding site" evidence="5">
    <location>
        <position position="13"/>
    </location>
    <ligand>
        <name>a divalent metal cation</name>
        <dbReference type="ChEBI" id="CHEBI:60240"/>
    </ligand>
</feature>
<comment type="subcellular location">
    <subcellularLocation>
        <location evidence="5">Cytoplasm</location>
    </subcellularLocation>
</comment>
<organism evidence="7 8">
    <name type="scientific">Membranihabitans marinus</name>
    <dbReference type="NCBI Taxonomy" id="1227546"/>
    <lineage>
        <taxon>Bacteria</taxon>
        <taxon>Pseudomonadati</taxon>
        <taxon>Bacteroidota</taxon>
        <taxon>Saprospiria</taxon>
        <taxon>Saprospirales</taxon>
        <taxon>Saprospiraceae</taxon>
        <taxon>Membranihabitans</taxon>
    </lineage>
</organism>
<proteinExistence type="inferred from homology"/>
<feature type="binding site" evidence="5">
    <location>
        <position position="44"/>
    </location>
    <ligand>
        <name>a divalent metal cation</name>
        <dbReference type="ChEBI" id="CHEBI:60240"/>
    </ligand>
</feature>
<dbReference type="InterPro" id="IPR002828">
    <property type="entry name" value="SurE-like_Pase/nucleotidase"/>
</dbReference>
<comment type="caution">
    <text evidence="7">The sequence shown here is derived from an EMBL/GenBank/DDBJ whole genome shotgun (WGS) entry which is preliminary data.</text>
</comment>
<evidence type="ECO:0000256" key="3">
    <source>
        <dbReference type="ARBA" id="ARBA00022723"/>
    </source>
</evidence>
<dbReference type="NCBIfam" id="TIGR00087">
    <property type="entry name" value="surE"/>
    <property type="match status" value="1"/>
</dbReference>
<evidence type="ECO:0000313" key="7">
    <source>
        <dbReference type="EMBL" id="MBY5960213.1"/>
    </source>
</evidence>
<dbReference type="GO" id="GO:0000166">
    <property type="term" value="F:nucleotide binding"/>
    <property type="evidence" value="ECO:0007669"/>
    <property type="project" value="UniProtKB-KW"/>
</dbReference>
<dbReference type="InterPro" id="IPR036523">
    <property type="entry name" value="SurE-like_sf"/>
</dbReference>
<dbReference type="RefSeq" id="WP_222581761.1">
    <property type="nucleotide sequence ID" value="NZ_JAHVHU010000026.1"/>
</dbReference>
<name>A0A953HYP1_9BACT</name>
<dbReference type="Proteomes" id="UP000753961">
    <property type="component" value="Unassembled WGS sequence"/>
</dbReference>
<dbReference type="SUPFAM" id="SSF64167">
    <property type="entry name" value="SurE-like"/>
    <property type="match status" value="1"/>
</dbReference>
<dbReference type="PANTHER" id="PTHR30457">
    <property type="entry name" value="5'-NUCLEOTIDASE SURE"/>
    <property type="match status" value="1"/>
</dbReference>
<dbReference type="NCBIfam" id="NF001490">
    <property type="entry name" value="PRK00346.1-4"/>
    <property type="match status" value="1"/>
</dbReference>
<dbReference type="NCBIfam" id="NF001492">
    <property type="entry name" value="PRK00346.2-2"/>
    <property type="match status" value="1"/>
</dbReference>
<sequence>MPYKEKIILVTNDDGMFAPGIHSLVDAVRDLGKVYVVSPDSPQSGKGHAVTLREPLRFNKVKTFEGIEAYECSGTPVDCVKWAKNVLLKNETIDLCVSGINHGANYSINIIYSGTMSAAMEAAMEGIHSVGFSLLDFSFEADFTGSAKVARKISEYVLGLEKDPHNPLLLNVNIPALPEEQLKGIKVCRQANARWVEEFQEGTDPHGMKYYWLAGEFVNMDSGNGTDVTALDEGYISVVPCQFDLTDYPAFEKLNGLVNDQ</sequence>
<dbReference type="EC" id="3.1.3.5" evidence="5"/>
<dbReference type="Gene3D" id="3.40.1210.10">
    <property type="entry name" value="Survival protein SurE-like phosphatase/nucleotidase"/>
    <property type="match status" value="1"/>
</dbReference>
<feature type="domain" description="Survival protein SurE-like phosphatase/nucleotidase" evidence="6">
    <location>
        <begin position="8"/>
        <end position="196"/>
    </location>
</feature>
<feature type="binding site" evidence="5">
    <location>
        <position position="14"/>
    </location>
    <ligand>
        <name>a divalent metal cation</name>
        <dbReference type="ChEBI" id="CHEBI:60240"/>
    </ligand>
</feature>
<evidence type="ECO:0000256" key="5">
    <source>
        <dbReference type="HAMAP-Rule" id="MF_00060"/>
    </source>
</evidence>
<accession>A0A953HYP1</accession>
<evidence type="ECO:0000256" key="2">
    <source>
        <dbReference type="ARBA" id="ARBA00011062"/>
    </source>
</evidence>
<protein>
    <recommendedName>
        <fullName evidence="5">5'-nucleotidase SurE</fullName>
        <ecNumber evidence="5">3.1.3.5</ecNumber>
    </recommendedName>
    <alternativeName>
        <fullName evidence="5">Nucleoside 5'-monophosphate phosphohydrolase</fullName>
    </alternativeName>
</protein>
<reference evidence="7" key="1">
    <citation type="submission" date="2021-06" db="EMBL/GenBank/DDBJ databases">
        <title>44 bacteria genomes isolated from Dapeng, Shenzhen.</title>
        <authorList>
            <person name="Zheng W."/>
            <person name="Yu S."/>
            <person name="Huang Y."/>
        </authorList>
    </citation>
    <scope>NUCLEOTIDE SEQUENCE</scope>
    <source>
        <strain evidence="7">DP5N28-2</strain>
    </source>
</reference>
<evidence type="ECO:0000313" key="8">
    <source>
        <dbReference type="Proteomes" id="UP000753961"/>
    </source>
</evidence>
<comment type="function">
    <text evidence="5">Nucleotidase that shows phosphatase activity on nucleoside 5'-monophosphates.</text>
</comment>
<keyword evidence="5" id="KW-0963">Cytoplasm</keyword>
<keyword evidence="8" id="KW-1185">Reference proteome</keyword>